<keyword evidence="8 10" id="KW-0472">Membrane</keyword>
<dbReference type="Gene3D" id="1.10.1200.120">
    <property type="entry name" value="Large-conductance mechanosensitive channel, MscL, domain 1"/>
    <property type="match status" value="1"/>
</dbReference>
<evidence type="ECO:0000256" key="7">
    <source>
        <dbReference type="ARBA" id="ARBA00023065"/>
    </source>
</evidence>
<sequence>MTHAILEIMLTGFKDFITRGNVIDLAVGLIIGTAFTAVVNALVESVMMPAIAFITGDNVSFDQWLAFGDVKIGVFLTAVVNFLIVAAALYFCIVMPINKFNEKRAAKLELEEEEEDPQVALLKEIRDAIAAK</sequence>
<dbReference type="InterPro" id="IPR036019">
    <property type="entry name" value="MscL_channel"/>
</dbReference>
<dbReference type="PROSITE" id="PS01327">
    <property type="entry name" value="MSCL"/>
    <property type="match status" value="1"/>
</dbReference>
<dbReference type="HAMAP" id="MF_00115">
    <property type="entry name" value="MscL"/>
    <property type="match status" value="1"/>
</dbReference>
<evidence type="ECO:0000256" key="2">
    <source>
        <dbReference type="ARBA" id="ARBA00007254"/>
    </source>
</evidence>
<keyword evidence="12" id="KW-1185">Reference proteome</keyword>
<proteinExistence type="inferred from homology"/>
<dbReference type="NCBIfam" id="TIGR00220">
    <property type="entry name" value="mscL"/>
    <property type="match status" value="1"/>
</dbReference>
<evidence type="ECO:0000313" key="11">
    <source>
        <dbReference type="EMBL" id="GAA4790157.1"/>
    </source>
</evidence>
<comment type="subcellular location">
    <subcellularLocation>
        <location evidence="1 10">Cell membrane</location>
        <topology evidence="1 10">Multi-pass membrane protein</topology>
    </subcellularLocation>
</comment>
<dbReference type="InterPro" id="IPR001185">
    <property type="entry name" value="MS_channel"/>
</dbReference>
<evidence type="ECO:0000256" key="10">
    <source>
        <dbReference type="HAMAP-Rule" id="MF_00115"/>
    </source>
</evidence>
<accession>A0ABP9B3Q5</accession>
<evidence type="ECO:0000256" key="1">
    <source>
        <dbReference type="ARBA" id="ARBA00004651"/>
    </source>
</evidence>
<evidence type="ECO:0000256" key="6">
    <source>
        <dbReference type="ARBA" id="ARBA00022989"/>
    </source>
</evidence>
<feature type="transmembrane region" description="Helical" evidence="10">
    <location>
        <begin position="21"/>
        <end position="43"/>
    </location>
</feature>
<keyword evidence="3 10" id="KW-0813">Transport</keyword>
<dbReference type="Proteomes" id="UP001500187">
    <property type="component" value="Unassembled WGS sequence"/>
</dbReference>
<dbReference type="Pfam" id="PF01741">
    <property type="entry name" value="MscL"/>
    <property type="match status" value="1"/>
</dbReference>
<comment type="caution">
    <text evidence="11">The sequence shown here is derived from an EMBL/GenBank/DDBJ whole genome shotgun (WGS) entry which is preliminary data.</text>
</comment>
<dbReference type="InterPro" id="IPR019823">
    <property type="entry name" value="Mechanosensitive_channel_CS"/>
</dbReference>
<dbReference type="PANTHER" id="PTHR30266:SF2">
    <property type="entry name" value="LARGE-CONDUCTANCE MECHANOSENSITIVE CHANNEL"/>
    <property type="match status" value="1"/>
</dbReference>
<keyword evidence="7 10" id="KW-0406">Ion transport</keyword>
<comment type="subunit">
    <text evidence="10">Homopentamer.</text>
</comment>
<feature type="transmembrane region" description="Helical" evidence="10">
    <location>
        <begin position="72"/>
        <end position="97"/>
    </location>
</feature>
<evidence type="ECO:0000256" key="5">
    <source>
        <dbReference type="ARBA" id="ARBA00022692"/>
    </source>
</evidence>
<keyword evidence="9 10" id="KW-0407">Ion channel</keyword>
<comment type="similarity">
    <text evidence="2 10">Belongs to the MscL family.</text>
</comment>
<evidence type="ECO:0000256" key="3">
    <source>
        <dbReference type="ARBA" id="ARBA00022448"/>
    </source>
</evidence>
<dbReference type="PRINTS" id="PR01264">
    <property type="entry name" value="MECHCHANNEL"/>
</dbReference>
<keyword evidence="4 10" id="KW-1003">Cell membrane</keyword>
<dbReference type="SUPFAM" id="SSF81330">
    <property type="entry name" value="Gated mechanosensitive channel"/>
    <property type="match status" value="1"/>
</dbReference>
<keyword evidence="6 10" id="KW-1133">Transmembrane helix</keyword>
<evidence type="ECO:0000256" key="8">
    <source>
        <dbReference type="ARBA" id="ARBA00023136"/>
    </source>
</evidence>
<protein>
    <recommendedName>
        <fullName evidence="10">Large-conductance mechanosensitive channel</fullName>
    </recommendedName>
</protein>
<dbReference type="PANTHER" id="PTHR30266">
    <property type="entry name" value="MECHANOSENSITIVE CHANNEL MSCL"/>
    <property type="match status" value="1"/>
</dbReference>
<evidence type="ECO:0000256" key="9">
    <source>
        <dbReference type="ARBA" id="ARBA00023303"/>
    </source>
</evidence>
<dbReference type="EMBL" id="BAABKP010000001">
    <property type="protein sequence ID" value="GAA4790157.1"/>
    <property type="molecule type" value="Genomic_DNA"/>
</dbReference>
<reference evidence="12" key="1">
    <citation type="journal article" date="2019" name="Int. J. Syst. Evol. Microbiol.">
        <title>The Global Catalogue of Microorganisms (GCM) 10K type strain sequencing project: providing services to taxonomists for standard genome sequencing and annotation.</title>
        <authorList>
            <consortium name="The Broad Institute Genomics Platform"/>
            <consortium name="The Broad Institute Genome Sequencing Center for Infectious Disease"/>
            <person name="Wu L."/>
            <person name="Ma J."/>
        </authorList>
    </citation>
    <scope>NUCLEOTIDE SEQUENCE [LARGE SCALE GENOMIC DNA]</scope>
    <source>
        <strain evidence="12">JCM 18541</strain>
    </source>
</reference>
<evidence type="ECO:0000256" key="4">
    <source>
        <dbReference type="ARBA" id="ARBA00022475"/>
    </source>
</evidence>
<evidence type="ECO:0000313" key="12">
    <source>
        <dbReference type="Proteomes" id="UP001500187"/>
    </source>
</evidence>
<organism evidence="11 12">
    <name type="scientific">Rothia endophytica</name>
    <dbReference type="NCBI Taxonomy" id="1324766"/>
    <lineage>
        <taxon>Bacteria</taxon>
        <taxon>Bacillati</taxon>
        <taxon>Actinomycetota</taxon>
        <taxon>Actinomycetes</taxon>
        <taxon>Micrococcales</taxon>
        <taxon>Micrococcaceae</taxon>
        <taxon>Rothia</taxon>
    </lineage>
</organism>
<keyword evidence="5 10" id="KW-0812">Transmembrane</keyword>
<dbReference type="InterPro" id="IPR037673">
    <property type="entry name" value="MSC/AndL"/>
</dbReference>
<gene>
    <name evidence="10 11" type="primary">mscL</name>
    <name evidence="11" type="ORF">GCM10023352_05160</name>
</gene>
<name>A0ABP9B3Q5_9MICC</name>
<comment type="function">
    <text evidence="10">Channel that opens in response to stretch forces in the membrane lipid bilayer. May participate in the regulation of osmotic pressure changes within the cell.</text>
</comment>